<evidence type="ECO:0000259" key="1">
    <source>
        <dbReference type="PROSITE" id="PS51186"/>
    </source>
</evidence>
<dbReference type="EC" id="2.3.-.-" evidence="2"/>
<organism evidence="2 3">
    <name type="scientific">Brachybacterium rhamnosum</name>
    <dbReference type="NCBI Taxonomy" id="173361"/>
    <lineage>
        <taxon>Bacteria</taxon>
        <taxon>Bacillati</taxon>
        <taxon>Actinomycetota</taxon>
        <taxon>Actinomycetes</taxon>
        <taxon>Micrococcales</taxon>
        <taxon>Dermabacteraceae</taxon>
        <taxon>Brachybacterium</taxon>
    </lineage>
</organism>
<comment type="caution">
    <text evidence="2">The sequence shown here is derived from an EMBL/GenBank/DDBJ whole genome shotgun (WGS) entry which is preliminary data.</text>
</comment>
<feature type="domain" description="N-acetyltransferase" evidence="1">
    <location>
        <begin position="3"/>
        <end position="212"/>
    </location>
</feature>
<keyword evidence="2" id="KW-0808">Transferase</keyword>
<dbReference type="EMBL" id="JBHUFL010000002">
    <property type="protein sequence ID" value="MFD1834029.1"/>
    <property type="molecule type" value="Genomic_DNA"/>
</dbReference>
<keyword evidence="3" id="KW-1185">Reference proteome</keyword>
<dbReference type="RefSeq" id="WP_343903475.1">
    <property type="nucleotide sequence ID" value="NZ_BAAAIS010000002.1"/>
</dbReference>
<dbReference type="CDD" id="cd04301">
    <property type="entry name" value="NAT_SF"/>
    <property type="match status" value="1"/>
</dbReference>
<evidence type="ECO:0000313" key="2">
    <source>
        <dbReference type="EMBL" id="MFD1834029.1"/>
    </source>
</evidence>
<dbReference type="Gene3D" id="3.40.630.30">
    <property type="match status" value="1"/>
</dbReference>
<dbReference type="InterPro" id="IPR000182">
    <property type="entry name" value="GNAT_dom"/>
</dbReference>
<dbReference type="SUPFAM" id="SSF55729">
    <property type="entry name" value="Acyl-CoA N-acyltransferases (Nat)"/>
    <property type="match status" value="2"/>
</dbReference>
<reference evidence="3" key="1">
    <citation type="journal article" date="2019" name="Int. J. Syst. Evol. Microbiol.">
        <title>The Global Catalogue of Microorganisms (GCM) 10K type strain sequencing project: providing services to taxonomists for standard genome sequencing and annotation.</title>
        <authorList>
            <consortium name="The Broad Institute Genomics Platform"/>
            <consortium name="The Broad Institute Genome Sequencing Center for Infectious Disease"/>
            <person name="Wu L."/>
            <person name="Ma J."/>
        </authorList>
    </citation>
    <scope>NUCLEOTIDE SEQUENCE [LARGE SCALE GENOMIC DNA]</scope>
    <source>
        <strain evidence="3">JCM 11650</strain>
    </source>
</reference>
<protein>
    <submittedName>
        <fullName evidence="2">GNAT family N-acetyltransferase</fullName>
        <ecNumber evidence="2">2.3.-.-</ecNumber>
    </submittedName>
</protein>
<proteinExistence type="predicted"/>
<dbReference type="InterPro" id="IPR016181">
    <property type="entry name" value="Acyl_CoA_acyltransferase"/>
</dbReference>
<dbReference type="Pfam" id="PF13508">
    <property type="entry name" value="Acetyltransf_7"/>
    <property type="match status" value="1"/>
</dbReference>
<dbReference type="Proteomes" id="UP001597280">
    <property type="component" value="Unassembled WGS sequence"/>
</dbReference>
<keyword evidence="2" id="KW-0012">Acyltransferase</keyword>
<accession>A0ABW4PT98</accession>
<evidence type="ECO:0000313" key="3">
    <source>
        <dbReference type="Proteomes" id="UP001597280"/>
    </source>
</evidence>
<dbReference type="PROSITE" id="PS51186">
    <property type="entry name" value="GNAT"/>
    <property type="match status" value="1"/>
</dbReference>
<gene>
    <name evidence="2" type="ORF">ACFSDA_02975</name>
</gene>
<sequence length="346" mass="38225">MHVTIRPLDPASDTELAQFNALDEALDLDAFGGVQPFTLAQRRSTLEDTPYHRSRRWVAIAETIEGGEQLVGRAATFEPLQDNLEMISVGCAVHPAFRGRGIGTALVEEALLPAIRESGRPLVDAWGEIGADGDPDEPSLPANRIAARLGVSRKNIGVCRALTLPLDAGMLDELRAQAEEKLGGYRIEIWEDPVPEEHLASYGALLRQLDLDDPDEDLEYEAPEYTPERIRTSERRRAEQGILQYQSVAIAPDGTIAGNSVINLKQGEEATLGWQENTLVMPDHRGHRLGLALKVATHRELAARAPHVRRLITFNSHVNPWMIAINEQLGYEVAFREVGYQGRVEG</sequence>
<name>A0ABW4PT98_9MICO</name>
<dbReference type="GO" id="GO:0016746">
    <property type="term" value="F:acyltransferase activity"/>
    <property type="evidence" value="ECO:0007669"/>
    <property type="project" value="UniProtKB-KW"/>
</dbReference>